<feature type="transmembrane region" description="Helical" evidence="2">
    <location>
        <begin position="47"/>
        <end position="66"/>
    </location>
</feature>
<dbReference type="OrthoDB" id="9769653at2"/>
<dbReference type="InterPro" id="IPR012171">
    <property type="entry name" value="Fatty_acid_desaturase"/>
</dbReference>
<evidence type="ECO:0000313" key="5">
    <source>
        <dbReference type="Proteomes" id="UP000321523"/>
    </source>
</evidence>
<feature type="region of interest" description="Disordered" evidence="1">
    <location>
        <begin position="1"/>
        <end position="23"/>
    </location>
</feature>
<feature type="transmembrane region" description="Helical" evidence="2">
    <location>
        <begin position="72"/>
        <end position="90"/>
    </location>
</feature>
<keyword evidence="2" id="KW-1133">Transmembrane helix</keyword>
<name>A0A512DS08_9PROT</name>
<dbReference type="AlphaFoldDB" id="A0A512DS08"/>
<dbReference type="Proteomes" id="UP000321523">
    <property type="component" value="Unassembled WGS sequence"/>
</dbReference>
<comment type="caution">
    <text evidence="4">The sequence shown here is derived from an EMBL/GenBank/DDBJ whole genome shotgun (WGS) entry which is preliminary data.</text>
</comment>
<evidence type="ECO:0000259" key="3">
    <source>
        <dbReference type="Pfam" id="PF00487"/>
    </source>
</evidence>
<protein>
    <recommendedName>
        <fullName evidence="3">Fatty acid desaturase domain-containing protein</fullName>
    </recommendedName>
</protein>
<organism evidence="4 5">
    <name type="scientific">Skermanella aerolata</name>
    <dbReference type="NCBI Taxonomy" id="393310"/>
    <lineage>
        <taxon>Bacteria</taxon>
        <taxon>Pseudomonadati</taxon>
        <taxon>Pseudomonadota</taxon>
        <taxon>Alphaproteobacteria</taxon>
        <taxon>Rhodospirillales</taxon>
        <taxon>Azospirillaceae</taxon>
        <taxon>Skermanella</taxon>
    </lineage>
</organism>
<proteinExistence type="predicted"/>
<dbReference type="PANTHER" id="PTHR19353">
    <property type="entry name" value="FATTY ACID DESATURASE 2"/>
    <property type="match status" value="1"/>
</dbReference>
<accession>A0A512DS08</accession>
<gene>
    <name evidence="4" type="ORF">SAE02_34200</name>
</gene>
<dbReference type="PANTHER" id="PTHR19353:SF73">
    <property type="entry name" value="FATTY ACID DESATURASE"/>
    <property type="match status" value="1"/>
</dbReference>
<dbReference type="EMBL" id="BJYZ01000015">
    <property type="protein sequence ID" value="GEO39272.1"/>
    <property type="molecule type" value="Genomic_DNA"/>
</dbReference>
<feature type="transmembrane region" description="Helical" evidence="2">
    <location>
        <begin position="201"/>
        <end position="224"/>
    </location>
</feature>
<dbReference type="InterPro" id="IPR005804">
    <property type="entry name" value="FA_desaturase_dom"/>
</dbReference>
<reference evidence="4 5" key="1">
    <citation type="submission" date="2019-07" db="EMBL/GenBank/DDBJ databases">
        <title>Whole genome shotgun sequence of Skermanella aerolata NBRC 106429.</title>
        <authorList>
            <person name="Hosoyama A."/>
            <person name="Uohara A."/>
            <person name="Ohji S."/>
            <person name="Ichikawa N."/>
        </authorList>
    </citation>
    <scope>NUCLEOTIDE SEQUENCE [LARGE SCALE GENOMIC DNA]</scope>
    <source>
        <strain evidence="4 5">NBRC 106429</strain>
    </source>
</reference>
<feature type="transmembrane region" description="Helical" evidence="2">
    <location>
        <begin position="230"/>
        <end position="250"/>
    </location>
</feature>
<feature type="domain" description="Fatty acid desaturase" evidence="3">
    <location>
        <begin position="73"/>
        <end position="312"/>
    </location>
</feature>
<dbReference type="GO" id="GO:0016717">
    <property type="term" value="F:oxidoreductase activity, acting on paired donors, with oxidation of a pair of donors resulting in the reduction of molecular oxygen to two molecules of water"/>
    <property type="evidence" value="ECO:0007669"/>
    <property type="project" value="TreeGrafter"/>
</dbReference>
<sequence length="356" mass="40622">MLPENDGALYASAPTSTPPDLHDKKQTARRWAQLLAAYKQPILHRSVGQIGTTLGPLAAIVVLMGFSLQVGYWLTLLLAVPAAFFLVRTFILQHDCGHGSLFRSSRANDWLGRVLAVLTMTPYGYWKREHAIHHATSGNLEKRGVGDITTLTVREYLALSRWGRLRYRMYRHPIVLFGIGPAFMFLVRHRIAIGEGTNDRAAWFSVLGTNAAILTGLTAASLVFGFTNVLMVWGPVVLLAATIGIWMFYVQHQFDGVQWHHEQEWDFHCSALDGCSFYDLPRWLHWLTGYIGYHHVHHLSSKIPNYRLRDCHMSIPDLQRVRSLGLWESLKTVSLALWDEESRRMIRFCELRTRMA</sequence>
<dbReference type="CDD" id="cd03507">
    <property type="entry name" value="Delta12-FADS-like"/>
    <property type="match status" value="1"/>
</dbReference>
<evidence type="ECO:0000256" key="2">
    <source>
        <dbReference type="SAM" id="Phobius"/>
    </source>
</evidence>
<evidence type="ECO:0000313" key="4">
    <source>
        <dbReference type="EMBL" id="GEO39272.1"/>
    </source>
</evidence>
<keyword evidence="2" id="KW-0472">Membrane</keyword>
<keyword evidence="2" id="KW-0812">Transmembrane</keyword>
<dbReference type="GO" id="GO:0016020">
    <property type="term" value="C:membrane"/>
    <property type="evidence" value="ECO:0007669"/>
    <property type="project" value="TreeGrafter"/>
</dbReference>
<dbReference type="Pfam" id="PF00487">
    <property type="entry name" value="FA_desaturase"/>
    <property type="match status" value="1"/>
</dbReference>
<feature type="transmembrane region" description="Helical" evidence="2">
    <location>
        <begin position="170"/>
        <end position="189"/>
    </location>
</feature>
<dbReference type="GO" id="GO:0006629">
    <property type="term" value="P:lipid metabolic process"/>
    <property type="evidence" value="ECO:0007669"/>
    <property type="project" value="InterPro"/>
</dbReference>
<dbReference type="RefSeq" id="WP_084720866.1">
    <property type="nucleotide sequence ID" value="NZ_BJYZ01000015.1"/>
</dbReference>
<keyword evidence="5" id="KW-1185">Reference proteome</keyword>
<evidence type="ECO:0000256" key="1">
    <source>
        <dbReference type="SAM" id="MobiDB-lite"/>
    </source>
</evidence>